<dbReference type="EMBL" id="RHXE01000050">
    <property type="protein sequence ID" value="RSE19791.1"/>
    <property type="molecule type" value="Genomic_DNA"/>
</dbReference>
<evidence type="ECO:0000313" key="1">
    <source>
        <dbReference type="EMBL" id="RSE19791.1"/>
    </source>
</evidence>
<gene>
    <name evidence="1" type="ORF">EGT73_15520</name>
</gene>
<dbReference type="Proteomes" id="UP000277537">
    <property type="component" value="Unassembled WGS sequence"/>
</dbReference>
<proteinExistence type="predicted"/>
<sequence length="367" mass="41108">MSFAAKKGLPSSFLPILGGAALVSIIIIWFNLHIVLLAFTVTVPLILYFNIVKKSLLKQSDYNAVDSVYYFGFSLTIVTLATSAIIHFGLSSDIEDLQNLNLVFSQFGVGLLVTCLGLILRLFLLASMNQQNADQEQNERHALINDIIDLRKEITGFASELQDINVNLKNQQKVLNLEIIESLKAATLTFNEQSINVQNALIEHQKQKNLELIEYQEQLQKNLYEQMQEMNNSLYSNMQQANQSHIAYVERSQQHLIDLASNIGTAIHDLAIPSVADSAKKASQQLVGAYSDMQQNIGHFNTQLQNMTERYTHLHEQHQLQLQHTLQSTKASVDAVNDALIEVANNTSTTMRKAKPNTSKNLDQVVG</sequence>
<accession>A0A427UKL8</accession>
<organism evidence="1 2">
    <name type="scientific">Acinetobacter johnsonii</name>
    <dbReference type="NCBI Taxonomy" id="40214"/>
    <lineage>
        <taxon>Bacteria</taxon>
        <taxon>Pseudomonadati</taxon>
        <taxon>Pseudomonadota</taxon>
        <taxon>Gammaproteobacteria</taxon>
        <taxon>Moraxellales</taxon>
        <taxon>Moraxellaceae</taxon>
        <taxon>Acinetobacter</taxon>
    </lineage>
</organism>
<protein>
    <submittedName>
        <fullName evidence="1">Uncharacterized protein</fullName>
    </submittedName>
</protein>
<dbReference type="AlphaFoldDB" id="A0A427UKL8"/>
<reference evidence="1 2" key="1">
    <citation type="submission" date="2018-10" db="EMBL/GenBank/DDBJ databases">
        <title>Transmission dynamics of multidrug resistant bacteria on intensive care unit surfaces.</title>
        <authorList>
            <person name="D'Souza A.W."/>
            <person name="Potter R.F."/>
            <person name="Wallace M."/>
            <person name="Shupe A."/>
            <person name="Patel S."/>
            <person name="Sun S."/>
            <person name="Gul D."/>
            <person name="Kwon J.H."/>
            <person name="Andleeb S."/>
            <person name="Burnham C.-A.D."/>
            <person name="Dantas G."/>
        </authorList>
    </citation>
    <scope>NUCLEOTIDE SEQUENCE [LARGE SCALE GENOMIC DNA]</scope>
    <source>
        <strain evidence="1 2">AJ_385</strain>
    </source>
</reference>
<dbReference type="RefSeq" id="WP_125274825.1">
    <property type="nucleotide sequence ID" value="NZ_CP059080.1"/>
</dbReference>
<name>A0A427UKL8_ACIJO</name>
<comment type="caution">
    <text evidence="1">The sequence shown here is derived from an EMBL/GenBank/DDBJ whole genome shotgun (WGS) entry which is preliminary data.</text>
</comment>
<evidence type="ECO:0000313" key="2">
    <source>
        <dbReference type="Proteomes" id="UP000277537"/>
    </source>
</evidence>